<reference evidence="5" key="1">
    <citation type="submission" date="2022-08" db="EMBL/GenBank/DDBJ databases">
        <title>Novel sulfate-reducing endosymbionts in the free-living metamonad Anaeramoeba.</title>
        <authorList>
            <person name="Jerlstrom-Hultqvist J."/>
            <person name="Cepicka I."/>
            <person name="Gallot-Lavallee L."/>
            <person name="Salas-Leiva D."/>
            <person name="Curtis B.A."/>
            <person name="Zahonova K."/>
            <person name="Pipaliya S."/>
            <person name="Dacks J."/>
            <person name="Roger A.J."/>
        </authorList>
    </citation>
    <scope>NUCLEOTIDE SEQUENCE</scope>
    <source>
        <strain evidence="5">Schooner1</strain>
    </source>
</reference>
<dbReference type="InterPro" id="IPR015943">
    <property type="entry name" value="WD40/YVTN_repeat-like_dom_sf"/>
</dbReference>
<dbReference type="InterPro" id="IPR000409">
    <property type="entry name" value="BEACH_dom"/>
</dbReference>
<comment type="caution">
    <text evidence="5">The sequence shown here is derived from an EMBL/GenBank/DDBJ whole genome shotgun (WGS) entry which is preliminary data.</text>
</comment>
<dbReference type="PANTHER" id="PTHR13743">
    <property type="entry name" value="BEIGE/BEACH-RELATED"/>
    <property type="match status" value="1"/>
</dbReference>
<sequence>MEIFLLNGLSYFLNFPSREFRSSIYHKIIQLAIKNRPNLTKKLNLTLQQRSKLLVESWMNKKISNFEYLMKLNQLAGRTYNDISQYPVFPWILTDYTSETLDLNDHNIYRDLSKPIGALNPQKLKMFQKKYKHLKREFDQGSEIIPFYYGSHYSSAQIVFYYLIRLEPFTTLFLTHQSGQFDRADRMFNSVENAWRGSFTSSSDLKELIPEFYYLPGFLDNSNNFDLGIKQTGEKVNDVKLPPWANGSPENFIRIMREALESDHVSAHLNEWVDLIFGYKQKGEEAIKSFNLFYYLTYEDNVNLDSIENEKELNRIISQIENYGQTPIQLFKNKLQSRNPGIKNLNNNSNKKLLNENENKNKNNYKKSVNDVNDLFHNNLNKNLSNNKILQINIFETSPLSISSSPILFLSTSQYFSENSQDIIIFDQDRNLIFEKITIEKKVIKKERLSLETNDFLRILKKKIGYSFSNSIYCRRNCFKLKKKKKVFYSCGYWDNSFKINQLGTSILIQNNSFHSNVVTCLKNKKNYLITGSKDSKLVIWYIKNNKVINTPKMTIYDHKYEITSIDFNLDLDLIVSGSKNGHIFCHSFHTGKILHFIKQLNYNNKHYSPFPASLIKILKNGFILICCNNQIFLLNNNMEIIFYKILSSKLIDWYVSNSEQFLIFALKNGRIEIWQIWGLKMLIKNQIPNVITAFYFKGFDKRVLIGTKNGLLVIGKFKSQSIGDNLVNIKKEKNKFGRKIETKINIVDKNEIEIIDHDLKESIERKGGDDNDDEKK</sequence>
<protein>
    <submittedName>
        <fullName evidence="5">Beige/beach-related</fullName>
    </submittedName>
</protein>
<name>A0ABQ8Y6F1_9EUKA</name>
<dbReference type="InterPro" id="IPR050865">
    <property type="entry name" value="BEACH_Domain"/>
</dbReference>
<feature type="region of interest" description="Disordered" evidence="2">
    <location>
        <begin position="345"/>
        <end position="364"/>
    </location>
</feature>
<dbReference type="Proteomes" id="UP001150062">
    <property type="component" value="Unassembled WGS sequence"/>
</dbReference>
<evidence type="ECO:0000259" key="4">
    <source>
        <dbReference type="PROSITE" id="PS51783"/>
    </source>
</evidence>
<evidence type="ECO:0000256" key="2">
    <source>
        <dbReference type="SAM" id="MobiDB-lite"/>
    </source>
</evidence>
<feature type="domain" description="BEACH" evidence="3">
    <location>
        <begin position="43"/>
        <end position="338"/>
    </location>
</feature>
<dbReference type="SUPFAM" id="SSF50978">
    <property type="entry name" value="WD40 repeat-like"/>
    <property type="match status" value="1"/>
</dbReference>
<dbReference type="Pfam" id="PF20426">
    <property type="entry name" value="NBCH_WD40"/>
    <property type="match status" value="1"/>
</dbReference>
<dbReference type="SMART" id="SM00320">
    <property type="entry name" value="WD40"/>
    <property type="match status" value="2"/>
</dbReference>
<dbReference type="InterPro" id="IPR001680">
    <property type="entry name" value="WD40_rpt"/>
</dbReference>
<dbReference type="PROSITE" id="PS50197">
    <property type="entry name" value="BEACH"/>
    <property type="match status" value="1"/>
</dbReference>
<feature type="domain" description="BEACH-type PH" evidence="4">
    <location>
        <begin position="1"/>
        <end position="29"/>
    </location>
</feature>
<dbReference type="Gene3D" id="1.10.1540.10">
    <property type="entry name" value="BEACH domain"/>
    <property type="match status" value="1"/>
</dbReference>
<evidence type="ECO:0000313" key="5">
    <source>
        <dbReference type="EMBL" id="KAJ6239763.1"/>
    </source>
</evidence>
<gene>
    <name evidence="5" type="ORF">M0813_24683</name>
</gene>
<keyword evidence="1" id="KW-0853">WD repeat</keyword>
<dbReference type="InterPro" id="IPR046851">
    <property type="entry name" value="NBCH_WD40"/>
</dbReference>
<accession>A0ABQ8Y6F1</accession>
<feature type="repeat" description="WD" evidence="1">
    <location>
        <begin position="512"/>
        <end position="551"/>
    </location>
</feature>
<dbReference type="InterPro" id="IPR023362">
    <property type="entry name" value="PH-BEACH_dom"/>
</dbReference>
<dbReference type="PROSITE" id="PS51783">
    <property type="entry name" value="PH_BEACH"/>
    <property type="match status" value="1"/>
</dbReference>
<evidence type="ECO:0000259" key="3">
    <source>
        <dbReference type="PROSITE" id="PS50197"/>
    </source>
</evidence>
<dbReference type="SMART" id="SM01026">
    <property type="entry name" value="Beach"/>
    <property type="match status" value="1"/>
</dbReference>
<dbReference type="SUPFAM" id="SSF81837">
    <property type="entry name" value="BEACH domain"/>
    <property type="match status" value="1"/>
</dbReference>
<dbReference type="EMBL" id="JAOAOG010000216">
    <property type="protein sequence ID" value="KAJ6239763.1"/>
    <property type="molecule type" value="Genomic_DNA"/>
</dbReference>
<dbReference type="CDD" id="cd06071">
    <property type="entry name" value="Beach"/>
    <property type="match status" value="1"/>
</dbReference>
<keyword evidence="6" id="KW-1185">Reference proteome</keyword>
<dbReference type="InterPro" id="IPR036372">
    <property type="entry name" value="BEACH_dom_sf"/>
</dbReference>
<dbReference type="PANTHER" id="PTHR13743:SF112">
    <property type="entry name" value="BEACH DOMAIN-CONTAINING PROTEIN"/>
    <property type="match status" value="1"/>
</dbReference>
<dbReference type="PROSITE" id="PS50082">
    <property type="entry name" value="WD_REPEATS_2"/>
    <property type="match status" value="1"/>
</dbReference>
<proteinExistence type="predicted"/>
<evidence type="ECO:0000313" key="6">
    <source>
        <dbReference type="Proteomes" id="UP001150062"/>
    </source>
</evidence>
<dbReference type="InterPro" id="IPR036322">
    <property type="entry name" value="WD40_repeat_dom_sf"/>
</dbReference>
<dbReference type="Pfam" id="PF02138">
    <property type="entry name" value="Beach"/>
    <property type="match status" value="1"/>
</dbReference>
<evidence type="ECO:0000256" key="1">
    <source>
        <dbReference type="PROSITE-ProRule" id="PRU00221"/>
    </source>
</evidence>
<dbReference type="Gene3D" id="2.130.10.10">
    <property type="entry name" value="YVTN repeat-like/Quinoprotein amine dehydrogenase"/>
    <property type="match status" value="1"/>
</dbReference>
<organism evidence="5 6">
    <name type="scientific">Anaeramoeba flamelloides</name>
    <dbReference type="NCBI Taxonomy" id="1746091"/>
    <lineage>
        <taxon>Eukaryota</taxon>
        <taxon>Metamonada</taxon>
        <taxon>Anaeramoebidae</taxon>
        <taxon>Anaeramoeba</taxon>
    </lineage>
</organism>